<evidence type="ECO:0000256" key="3">
    <source>
        <dbReference type="ARBA" id="ARBA00022827"/>
    </source>
</evidence>
<evidence type="ECO:0000256" key="1">
    <source>
        <dbReference type="ARBA" id="ARBA00006442"/>
    </source>
</evidence>
<protein>
    <submittedName>
        <fullName evidence="6">Nitric oxide reductase FlRd-NAD(+) reductase</fullName>
        <ecNumber evidence="6">1.18.1.-</ecNumber>
    </submittedName>
</protein>
<dbReference type="EMBL" id="CACRYJ010000034">
    <property type="protein sequence ID" value="VZO37364.1"/>
    <property type="molecule type" value="Genomic_DNA"/>
</dbReference>
<feature type="domain" description="FAD/NAD(P)-binding" evidence="5">
    <location>
        <begin position="5"/>
        <end position="291"/>
    </location>
</feature>
<reference evidence="6 7" key="1">
    <citation type="submission" date="2019-11" db="EMBL/GenBank/DDBJ databases">
        <authorList>
            <person name="Criscuolo A."/>
        </authorList>
    </citation>
    <scope>NUCLEOTIDE SEQUENCE [LARGE SCALE GENOMIC DNA]</scope>
    <source>
        <strain evidence="6">CIP111667</strain>
    </source>
</reference>
<dbReference type="Gene3D" id="3.50.50.100">
    <property type="match status" value="1"/>
</dbReference>
<dbReference type="PANTHER" id="PTHR43735">
    <property type="entry name" value="APOPTOSIS-INDUCING FACTOR 1"/>
    <property type="match status" value="1"/>
</dbReference>
<gene>
    <name evidence="6" type="primary">norW</name>
    <name evidence="6" type="ORF">HALOF300_02437</name>
</gene>
<keyword evidence="7" id="KW-1185">Reference proteome</keyword>
<keyword evidence="4 6" id="KW-0560">Oxidoreductase</keyword>
<dbReference type="PRINTS" id="PR00368">
    <property type="entry name" value="FADPNR"/>
</dbReference>
<sequence length="384" mass="41471">MAHPRVVVVGGGYGGVAVAQQLDAVADVILVESKDAFVHAVGTLRAVADPAFEDRVFLPYDRLLTRGRVIHDTARAVTPTRVSFSRTEFVDADYLVLATGTGYPFPAKFLESEERVVRSRMARLRDALGQARRVLLVGAGPVGVELAGELTSAFPDLGVTLVDQADDILTTIDVIAQVRDSIRTQLLERGVDLVLGAPLGFLPPMDVGRLQDFTVRTDAGVEIDAQVWFRCYGNRAVTDYLAGGLLDARRPDGTLRVTEHLNVAGHEHVFAVGDIADLPETKRADAARAHGRVVATNIADLIAGRAPSTVYEPPPERIVLPLGPDGGASQLLDESGVPCFHGPEETSRMKGVDLFADLMAEQFHRFDDVTEHSRSEDTSLEYTG</sequence>
<organism evidence="6 7">
    <name type="scientific">Occultella aeris</name>
    <dbReference type="NCBI Taxonomy" id="2761496"/>
    <lineage>
        <taxon>Bacteria</taxon>
        <taxon>Bacillati</taxon>
        <taxon>Actinomycetota</taxon>
        <taxon>Actinomycetes</taxon>
        <taxon>Micrococcales</taxon>
        <taxon>Ruaniaceae</taxon>
        <taxon>Occultella</taxon>
    </lineage>
</organism>
<accession>A0A7M4DJX7</accession>
<dbReference type="GO" id="GO:0050660">
    <property type="term" value="F:flavin adenine dinucleotide binding"/>
    <property type="evidence" value="ECO:0007669"/>
    <property type="project" value="TreeGrafter"/>
</dbReference>
<dbReference type="SUPFAM" id="SSF51905">
    <property type="entry name" value="FAD/NAD(P)-binding domain"/>
    <property type="match status" value="1"/>
</dbReference>
<proteinExistence type="inferred from homology"/>
<dbReference type="GO" id="GO:0005737">
    <property type="term" value="C:cytoplasm"/>
    <property type="evidence" value="ECO:0007669"/>
    <property type="project" value="TreeGrafter"/>
</dbReference>
<evidence type="ECO:0000313" key="6">
    <source>
        <dbReference type="EMBL" id="VZO37364.1"/>
    </source>
</evidence>
<evidence type="ECO:0000259" key="5">
    <source>
        <dbReference type="Pfam" id="PF07992"/>
    </source>
</evidence>
<comment type="similarity">
    <text evidence="1">Belongs to the FAD-dependent oxidoreductase family.</text>
</comment>
<dbReference type="Pfam" id="PF07992">
    <property type="entry name" value="Pyr_redox_2"/>
    <property type="match status" value="1"/>
</dbReference>
<dbReference type="GO" id="GO:0004174">
    <property type="term" value="F:electron-transferring-flavoprotein dehydrogenase activity"/>
    <property type="evidence" value="ECO:0007669"/>
    <property type="project" value="TreeGrafter"/>
</dbReference>
<comment type="caution">
    <text evidence="6">The sequence shown here is derived from an EMBL/GenBank/DDBJ whole genome shotgun (WGS) entry which is preliminary data.</text>
</comment>
<evidence type="ECO:0000256" key="2">
    <source>
        <dbReference type="ARBA" id="ARBA00022630"/>
    </source>
</evidence>
<evidence type="ECO:0000313" key="7">
    <source>
        <dbReference type="Proteomes" id="UP000419743"/>
    </source>
</evidence>
<dbReference type="InterPro" id="IPR023753">
    <property type="entry name" value="FAD/NAD-binding_dom"/>
</dbReference>
<dbReference type="AlphaFoldDB" id="A0A7M4DJX7"/>
<keyword evidence="3" id="KW-0274">FAD</keyword>
<dbReference type="InterPro" id="IPR036188">
    <property type="entry name" value="FAD/NAD-bd_sf"/>
</dbReference>
<keyword evidence="2" id="KW-0285">Flavoprotein</keyword>
<dbReference type="EC" id="1.18.1.-" evidence="6"/>
<dbReference type="PANTHER" id="PTHR43735:SF3">
    <property type="entry name" value="FERROPTOSIS SUPPRESSOR PROTEIN 1"/>
    <property type="match status" value="1"/>
</dbReference>
<evidence type="ECO:0000256" key="4">
    <source>
        <dbReference type="ARBA" id="ARBA00023002"/>
    </source>
</evidence>
<dbReference type="Proteomes" id="UP000419743">
    <property type="component" value="Unassembled WGS sequence"/>
</dbReference>
<name>A0A7M4DJX7_9MICO</name>
<dbReference type="RefSeq" id="WP_156741194.1">
    <property type="nucleotide sequence ID" value="NZ_CACRYJ010000034.1"/>
</dbReference>